<evidence type="ECO:0000313" key="2">
    <source>
        <dbReference type="EMBL" id="KER25810.1"/>
    </source>
</evidence>
<proteinExistence type="predicted"/>
<keyword evidence="1" id="KW-0812">Transmembrane</keyword>
<keyword evidence="1" id="KW-0472">Membrane</keyword>
<evidence type="ECO:0000256" key="1">
    <source>
        <dbReference type="SAM" id="Phobius"/>
    </source>
</evidence>
<dbReference type="STRING" id="6198.A0A074ZR44"/>
<dbReference type="PANTHER" id="PTHR36978:SF4">
    <property type="entry name" value="P-LOOP CONTAINING NUCLEOSIDE TRIPHOSPHATE HYDROLASE PROTEIN"/>
    <property type="match status" value="1"/>
</dbReference>
<dbReference type="CTD" id="20328300"/>
<keyword evidence="3" id="KW-1185">Reference proteome</keyword>
<sequence length="282" mass="32401">MFKVDLPLDREGPQVQNRGFSAEGPLLVIGAGVGRTGTTSLKHAFEIIYGQPCYHGYELIERHPEHCPKWLEIDRLLDNSLGDDDVFDPSLFQQIYKGFRSGTDIPTSCYYKQLMKVYPDVKVVLTTRDSQKWLTSARETIFPRIPDVPTSWIGMLVCEVLVGMGFLRVKSRCSERMFGPQSDRDDDRKLLEAYERWNAQVKQAVPANQLLVFDIRDGWEPLCKFLNVPIPNEPFPCTNDRTIVAMIKRKIDRLTMVLRCTAVGTAVLICCYFTYRRLRALR</sequence>
<dbReference type="EMBL" id="KL596765">
    <property type="protein sequence ID" value="KER25810.1"/>
    <property type="molecule type" value="Genomic_DNA"/>
</dbReference>
<name>A0A074ZR44_OPIVI</name>
<accession>A0A074ZR44</accession>
<dbReference type="Gene3D" id="3.40.50.300">
    <property type="entry name" value="P-loop containing nucleotide triphosphate hydrolases"/>
    <property type="match status" value="1"/>
</dbReference>
<dbReference type="OrthoDB" id="272681at2759"/>
<gene>
    <name evidence="2" type="ORF">T265_14134</name>
</gene>
<keyword evidence="1" id="KW-1133">Transmembrane helix</keyword>
<dbReference type="InterPro" id="IPR040632">
    <property type="entry name" value="Sulfotransfer_4"/>
</dbReference>
<dbReference type="Pfam" id="PF17784">
    <property type="entry name" value="Sulfotransfer_4"/>
    <property type="match status" value="1"/>
</dbReference>
<dbReference type="PANTHER" id="PTHR36978">
    <property type="entry name" value="P-LOOP CONTAINING NUCLEOTIDE TRIPHOSPHATE HYDROLASE"/>
    <property type="match status" value="1"/>
</dbReference>
<dbReference type="AlphaFoldDB" id="A0A074ZR44"/>
<dbReference type="KEGG" id="ovi:T265_14134"/>
<feature type="transmembrane region" description="Helical" evidence="1">
    <location>
        <begin position="256"/>
        <end position="275"/>
    </location>
</feature>
<dbReference type="GeneID" id="20328300"/>
<dbReference type="RefSeq" id="XP_009170439.1">
    <property type="nucleotide sequence ID" value="XM_009172175.1"/>
</dbReference>
<dbReference type="SUPFAM" id="SSF52540">
    <property type="entry name" value="P-loop containing nucleoside triphosphate hydrolases"/>
    <property type="match status" value="1"/>
</dbReference>
<dbReference type="InterPro" id="IPR027417">
    <property type="entry name" value="P-loop_NTPase"/>
</dbReference>
<protein>
    <recommendedName>
        <fullName evidence="4">NAD dependent epimerase/dehydratase</fullName>
    </recommendedName>
</protein>
<organism evidence="2 3">
    <name type="scientific">Opisthorchis viverrini</name>
    <name type="common">Southeast Asian liver fluke</name>
    <dbReference type="NCBI Taxonomy" id="6198"/>
    <lineage>
        <taxon>Eukaryota</taxon>
        <taxon>Metazoa</taxon>
        <taxon>Spiralia</taxon>
        <taxon>Lophotrochozoa</taxon>
        <taxon>Platyhelminthes</taxon>
        <taxon>Trematoda</taxon>
        <taxon>Digenea</taxon>
        <taxon>Opisthorchiida</taxon>
        <taxon>Opisthorchiata</taxon>
        <taxon>Opisthorchiidae</taxon>
        <taxon>Opisthorchis</taxon>
    </lineage>
</organism>
<reference evidence="2 3" key="1">
    <citation type="submission" date="2013-11" db="EMBL/GenBank/DDBJ databases">
        <title>Opisthorchis viverrini - life in the bile duct.</title>
        <authorList>
            <person name="Young N.D."/>
            <person name="Nagarajan N."/>
            <person name="Lin S.J."/>
            <person name="Korhonen P.K."/>
            <person name="Jex A.R."/>
            <person name="Hall R.S."/>
            <person name="Safavi-Hemami H."/>
            <person name="Kaewkong W."/>
            <person name="Bertrand D."/>
            <person name="Gao S."/>
            <person name="Seet Q."/>
            <person name="Wongkham S."/>
            <person name="Teh B.T."/>
            <person name="Wongkham C."/>
            <person name="Intapan P.M."/>
            <person name="Maleewong W."/>
            <person name="Yang X."/>
            <person name="Hu M."/>
            <person name="Wang Z."/>
            <person name="Hofmann A."/>
            <person name="Sternberg P.W."/>
            <person name="Tan P."/>
            <person name="Wang J."/>
            <person name="Gasser R.B."/>
        </authorList>
    </citation>
    <scope>NUCLEOTIDE SEQUENCE [LARGE SCALE GENOMIC DNA]</scope>
</reference>
<dbReference type="Proteomes" id="UP000054324">
    <property type="component" value="Unassembled WGS sequence"/>
</dbReference>
<evidence type="ECO:0000313" key="3">
    <source>
        <dbReference type="Proteomes" id="UP000054324"/>
    </source>
</evidence>
<evidence type="ECO:0008006" key="4">
    <source>
        <dbReference type="Google" id="ProtNLM"/>
    </source>
</evidence>